<dbReference type="GO" id="GO:0008813">
    <property type="term" value="F:chorismate lyase activity"/>
    <property type="evidence" value="ECO:0007669"/>
    <property type="project" value="UniProtKB-EC"/>
</dbReference>
<protein>
    <submittedName>
        <fullName evidence="2">Chorismate lyase</fullName>
        <ecNumber evidence="2">4.1.3.40</ecNumber>
    </submittedName>
</protein>
<dbReference type="EC" id="4.1.3.40" evidence="2"/>
<gene>
    <name evidence="2" type="ORF">UA74_06485</name>
</gene>
<organism evidence="2 3">
    <name type="scientific">Actinoalloteichus fjordicus</name>
    <dbReference type="NCBI Taxonomy" id="1612552"/>
    <lineage>
        <taxon>Bacteria</taxon>
        <taxon>Bacillati</taxon>
        <taxon>Actinomycetota</taxon>
        <taxon>Actinomycetes</taxon>
        <taxon>Pseudonocardiales</taxon>
        <taxon>Pseudonocardiaceae</taxon>
        <taxon>Actinoalloteichus</taxon>
    </lineage>
</organism>
<reference evidence="3" key="1">
    <citation type="submission" date="2016-06" db="EMBL/GenBank/DDBJ databases">
        <title>Complete genome sequence of Actinoalloteichus fjordicus DSM 46855 (=ADI127-17), type strain of the new species Actinoalloteichus fjordicus.</title>
        <authorList>
            <person name="Ruckert C."/>
            <person name="Nouioui I."/>
            <person name="Willmese J."/>
            <person name="van Wezel G."/>
            <person name="Klenk H.-P."/>
            <person name="Kalinowski J."/>
            <person name="Zotchev S.B."/>
        </authorList>
    </citation>
    <scope>NUCLEOTIDE SEQUENCE [LARGE SCALE GENOMIC DNA]</scope>
    <source>
        <strain evidence="3">ADI127-7</strain>
    </source>
</reference>
<evidence type="ECO:0000313" key="2">
    <source>
        <dbReference type="EMBL" id="APU13370.1"/>
    </source>
</evidence>
<feature type="region of interest" description="Disordered" evidence="1">
    <location>
        <begin position="1"/>
        <end position="64"/>
    </location>
</feature>
<sequence length="268" mass="28046">MSAATGSDAMTPQRQAAGAPERQAAGAPQRRAAATPERRAAGTPERRAAGTPQRQAAGGTPIVSADDLIDDPVDGVSGAFGAAITRRILEHRGSTTALLTELSGATISLRLLEQRIVDRLLVPADVASVLRATAERAEVILRRSALFDVGERLLSLNCTVAPVGLPEDVATALTSAQTPIGIGLDGLGLAQRREFRARGRTRWPGRATGRCAFREYLILLDDQPVLFVHEAFNPALFPVDEVPVGPTPAFLQSGPAGLVLGPADGRSA</sequence>
<feature type="compositionally biased region" description="Basic and acidic residues" evidence="1">
    <location>
        <begin position="36"/>
        <end position="48"/>
    </location>
</feature>
<dbReference type="AlphaFoldDB" id="A0AAC9PQR9"/>
<accession>A0AAC9PQR9</accession>
<evidence type="ECO:0000313" key="3">
    <source>
        <dbReference type="Proteomes" id="UP000185511"/>
    </source>
</evidence>
<proteinExistence type="predicted"/>
<evidence type="ECO:0000256" key="1">
    <source>
        <dbReference type="SAM" id="MobiDB-lite"/>
    </source>
</evidence>
<name>A0AAC9PQR9_9PSEU</name>
<dbReference type="Proteomes" id="UP000185511">
    <property type="component" value="Chromosome"/>
</dbReference>
<feature type="compositionally biased region" description="Polar residues" evidence="1">
    <location>
        <begin position="1"/>
        <end position="10"/>
    </location>
</feature>
<dbReference type="KEGG" id="acad:UA74_06485"/>
<keyword evidence="3" id="KW-1185">Reference proteome</keyword>
<feature type="compositionally biased region" description="Low complexity" evidence="1">
    <location>
        <begin position="12"/>
        <end position="35"/>
    </location>
</feature>
<dbReference type="Gene3D" id="3.40.1410.10">
    <property type="entry name" value="Chorismate lyase-like"/>
    <property type="match status" value="1"/>
</dbReference>
<dbReference type="RefSeq" id="WP_157442175.1">
    <property type="nucleotide sequence ID" value="NZ_CP016076.1"/>
</dbReference>
<dbReference type="EMBL" id="CP016076">
    <property type="protein sequence ID" value="APU13370.1"/>
    <property type="molecule type" value="Genomic_DNA"/>
</dbReference>
<dbReference type="InterPro" id="IPR028978">
    <property type="entry name" value="Chorismate_lyase_/UTRA_dom_sf"/>
</dbReference>
<keyword evidence="2" id="KW-0456">Lyase</keyword>
<dbReference type="SUPFAM" id="SSF64288">
    <property type="entry name" value="Chorismate lyase-like"/>
    <property type="match status" value="1"/>
</dbReference>